<dbReference type="Pfam" id="PF10881">
    <property type="entry name" value="DUF2726"/>
    <property type="match status" value="1"/>
</dbReference>
<evidence type="ECO:0000259" key="1">
    <source>
        <dbReference type="Pfam" id="PF10881"/>
    </source>
</evidence>
<dbReference type="AlphaFoldDB" id="A0A9D1MY73"/>
<feature type="domain" description="DNA2/NAM7 helicase-like C-terminal" evidence="3">
    <location>
        <begin position="657"/>
        <end position="828"/>
    </location>
</feature>
<dbReference type="Proteomes" id="UP000886852">
    <property type="component" value="Unassembled WGS sequence"/>
</dbReference>
<dbReference type="InterPro" id="IPR041679">
    <property type="entry name" value="DNA2/NAM7-like_C"/>
</dbReference>
<dbReference type="CDD" id="cd17934">
    <property type="entry name" value="DEXXQc_Upf1-like"/>
    <property type="match status" value="1"/>
</dbReference>
<feature type="domain" description="DNA2/NAM7 helicase helicase" evidence="2">
    <location>
        <begin position="324"/>
        <end position="632"/>
    </location>
</feature>
<evidence type="ECO:0000313" key="4">
    <source>
        <dbReference type="EMBL" id="HIU91461.1"/>
    </source>
</evidence>
<dbReference type="InterPro" id="IPR045055">
    <property type="entry name" value="DNA2/NAM7-like"/>
</dbReference>
<sequence length="998" mass="114460">MEKICREIFKAIHKGEWLSIEYQNKGGNQTKYWVAVKDVNVKKRQLTVDGCHLGDFRITELTIFIDSILSAAVVEGTVCNRNEQLIEDIERYPHKYAGIFSFAPNLKILNYLSDCNKLDTTPYKTDYALLSKLDEDSFVKGKCHLDDQQFQFIVKTFQYQTQSASAKLHIKQLCLNVLSVKTPKGLYVLAHRKLLLDVKMHMLTADEGITVNSENTVDGVKQSINYFLDADDCALLDDFEGNREIIKDRITANSRGYDVVDDLPHIIAMGYDVVVDLDSEYSAIEQMYRNDSVATKPIDAFFGNNFKTSARRKELPVILRDNRINADQLLAVNNSLRYPLTYVQGPPGTGKTNTIINMILSAFFNDRTVLFASYNNHPIDGVYNALANLSYRGNTIPFPVLRLGNNEKVKEAAGIIKKLLQAVEGVKLYPKTLSKYRENQIERSRQLTELLDRYGKILQLNEKESAVEDMLSAIHNFSLSVELQAKQRPLLQKEKEKLGNIREEDIYSLLPDEPEELYRYLYYTSVRHIQLLREERYAELLKIVNEPDSDKLVADFNRYLTKEENVVSLQRVFPVVITTCISAHKIGAPKQYFDTVIIDEASQCNVAVSLMPILRGNSLVLVGDPQQLNPVIVLDDRANRQLRKKYCVDDKYDYKENSIYKTFVSADAVSNEILLSHHYRCAPKIIQFCNRKYYNNKLKIDSASKESHSLMYVDVLSNETTLKNTSPVECGEIVKYVMAHPQQNIGVITPFVNQRKLINDELAQYGRKDVTCGTVHAFQGDEKDVILFSLALTKRTGKGTYDWLKNNKELINVAVSRAKDRLVLLASREELDRLHQPDGRDDIYELADYVMSDGESAVTGVNVDSRALGVKPYSTQTEEAFFQSLNHALDNVTINRRQCFVAKEVPVSHIFGEDFCCHDLFYTGRFDFVVYDKVTKEPLFAIELDGPEHYESERVEARDRQKNEICRQHNFQLVRVKNSYARRYHYIKNILLQFFSKT</sequence>
<reference evidence="4" key="2">
    <citation type="journal article" date="2021" name="PeerJ">
        <title>Extensive microbial diversity within the chicken gut microbiome revealed by metagenomics and culture.</title>
        <authorList>
            <person name="Gilroy R."/>
            <person name="Ravi A."/>
            <person name="Getino M."/>
            <person name="Pursley I."/>
            <person name="Horton D.L."/>
            <person name="Alikhan N.F."/>
            <person name="Baker D."/>
            <person name="Gharbi K."/>
            <person name="Hall N."/>
            <person name="Watson M."/>
            <person name="Adriaenssens E.M."/>
            <person name="Foster-Nyarko E."/>
            <person name="Jarju S."/>
            <person name="Secka A."/>
            <person name="Antonio M."/>
            <person name="Oren A."/>
            <person name="Chaudhuri R.R."/>
            <person name="La Ragione R."/>
            <person name="Hildebrand F."/>
            <person name="Pallen M.J."/>
        </authorList>
    </citation>
    <scope>NUCLEOTIDE SEQUENCE</scope>
    <source>
        <strain evidence="4">ChiHjej12B11-7776</strain>
    </source>
</reference>
<dbReference type="InterPro" id="IPR027417">
    <property type="entry name" value="P-loop_NTPase"/>
</dbReference>
<evidence type="ECO:0000313" key="5">
    <source>
        <dbReference type="Proteomes" id="UP000886852"/>
    </source>
</evidence>
<reference evidence="4" key="1">
    <citation type="submission" date="2020-10" db="EMBL/GenBank/DDBJ databases">
        <authorList>
            <person name="Gilroy R."/>
        </authorList>
    </citation>
    <scope>NUCLEOTIDE SEQUENCE</scope>
    <source>
        <strain evidence="4">ChiHjej12B11-7776</strain>
    </source>
</reference>
<dbReference type="InterPro" id="IPR024402">
    <property type="entry name" value="DUF2726"/>
</dbReference>
<evidence type="ECO:0000259" key="3">
    <source>
        <dbReference type="Pfam" id="PF13087"/>
    </source>
</evidence>
<dbReference type="Pfam" id="PF13087">
    <property type="entry name" value="AAA_12"/>
    <property type="match status" value="1"/>
</dbReference>
<dbReference type="EMBL" id="DVOC01000100">
    <property type="protein sequence ID" value="HIU91461.1"/>
    <property type="molecule type" value="Genomic_DNA"/>
</dbReference>
<dbReference type="Gene3D" id="3.40.960.10">
    <property type="entry name" value="VSR Endonuclease"/>
    <property type="match status" value="1"/>
</dbReference>
<accession>A0A9D1MY73</accession>
<gene>
    <name evidence="4" type="ORF">IAC72_05585</name>
</gene>
<evidence type="ECO:0000259" key="2">
    <source>
        <dbReference type="Pfam" id="PF13086"/>
    </source>
</evidence>
<dbReference type="CDD" id="cd18808">
    <property type="entry name" value="SF1_C_Upf1"/>
    <property type="match status" value="1"/>
</dbReference>
<dbReference type="Pfam" id="PF13086">
    <property type="entry name" value="AAA_11"/>
    <property type="match status" value="1"/>
</dbReference>
<dbReference type="Gene3D" id="3.40.50.300">
    <property type="entry name" value="P-loop containing nucleotide triphosphate hydrolases"/>
    <property type="match status" value="2"/>
</dbReference>
<name>A0A9D1MY73_9BACT</name>
<dbReference type="PANTHER" id="PTHR10887:SF495">
    <property type="entry name" value="HELICASE SENATAXIN ISOFORM X1-RELATED"/>
    <property type="match status" value="1"/>
</dbReference>
<dbReference type="GO" id="GO:0004386">
    <property type="term" value="F:helicase activity"/>
    <property type="evidence" value="ECO:0007669"/>
    <property type="project" value="InterPro"/>
</dbReference>
<feature type="domain" description="DUF2726" evidence="1">
    <location>
        <begin position="876"/>
        <end position="988"/>
    </location>
</feature>
<dbReference type="SUPFAM" id="SSF52540">
    <property type="entry name" value="P-loop containing nucleoside triphosphate hydrolases"/>
    <property type="match status" value="1"/>
</dbReference>
<comment type="caution">
    <text evidence="4">The sequence shown here is derived from an EMBL/GenBank/DDBJ whole genome shotgun (WGS) entry which is preliminary data.</text>
</comment>
<dbReference type="InterPro" id="IPR047187">
    <property type="entry name" value="SF1_C_Upf1"/>
</dbReference>
<dbReference type="PANTHER" id="PTHR10887">
    <property type="entry name" value="DNA2/NAM7 HELICASE FAMILY"/>
    <property type="match status" value="1"/>
</dbReference>
<protein>
    <submittedName>
        <fullName evidence="4">DUF2726 domain-containing protein</fullName>
    </submittedName>
</protein>
<proteinExistence type="predicted"/>
<dbReference type="InterPro" id="IPR041677">
    <property type="entry name" value="DNA2/NAM7_AAA_11"/>
</dbReference>
<organism evidence="4 5">
    <name type="scientific">Candidatus Fimimonas merdipullorum</name>
    <dbReference type="NCBI Taxonomy" id="2840822"/>
    <lineage>
        <taxon>Bacteria</taxon>
        <taxon>Pseudomonadati</taxon>
        <taxon>Myxococcota</taxon>
        <taxon>Myxococcia</taxon>
        <taxon>Myxococcales</taxon>
        <taxon>Cystobacterineae</taxon>
        <taxon>Myxococcaceae</taxon>
        <taxon>Myxococcaceae incertae sedis</taxon>
        <taxon>Candidatus Fimimonas</taxon>
    </lineage>
</organism>